<proteinExistence type="predicted"/>
<gene>
    <name evidence="1" type="ORF">RF55_11989</name>
</gene>
<dbReference type="OrthoDB" id="7696997at2759"/>
<organism evidence="1 2">
    <name type="scientific">Lasius niger</name>
    <name type="common">Black garden ant</name>
    <dbReference type="NCBI Taxonomy" id="67767"/>
    <lineage>
        <taxon>Eukaryota</taxon>
        <taxon>Metazoa</taxon>
        <taxon>Ecdysozoa</taxon>
        <taxon>Arthropoda</taxon>
        <taxon>Hexapoda</taxon>
        <taxon>Insecta</taxon>
        <taxon>Pterygota</taxon>
        <taxon>Neoptera</taxon>
        <taxon>Endopterygota</taxon>
        <taxon>Hymenoptera</taxon>
        <taxon>Apocrita</taxon>
        <taxon>Aculeata</taxon>
        <taxon>Formicoidea</taxon>
        <taxon>Formicidae</taxon>
        <taxon>Formicinae</taxon>
        <taxon>Lasius</taxon>
        <taxon>Lasius</taxon>
    </lineage>
</organism>
<protein>
    <submittedName>
        <fullName evidence="1">Uncharacterized protein</fullName>
    </submittedName>
</protein>
<dbReference type="EMBL" id="LBMM01008943">
    <property type="protein sequence ID" value="KMQ88514.1"/>
    <property type="molecule type" value="Genomic_DNA"/>
</dbReference>
<accession>A0A0J7KE59</accession>
<reference evidence="1 2" key="1">
    <citation type="submission" date="2015-04" db="EMBL/GenBank/DDBJ databases">
        <title>Lasius niger genome sequencing.</title>
        <authorList>
            <person name="Konorov E.A."/>
            <person name="Nikitin M.A."/>
            <person name="Kirill M.V."/>
            <person name="Chang P."/>
        </authorList>
    </citation>
    <scope>NUCLEOTIDE SEQUENCE [LARGE SCALE GENOMIC DNA]</scope>
    <source>
        <tissue evidence="1">Whole</tissue>
    </source>
</reference>
<evidence type="ECO:0000313" key="1">
    <source>
        <dbReference type="EMBL" id="KMQ88514.1"/>
    </source>
</evidence>
<sequence>MSMDADALLQSQQDLQDRIARAYENLKKSSAAKITAGAVESRLKALEANWSKFEDNHKALRTMYWKAVCDYDYIQKDFFGLVEESFLTQRGTLLDLTRSLRDPVKQVELIEAGAPQSQRTLPRIQLPSFSRKYEEWPAFRDLFRSLCKILPC</sequence>
<evidence type="ECO:0000313" key="2">
    <source>
        <dbReference type="Proteomes" id="UP000036403"/>
    </source>
</evidence>
<dbReference type="AlphaFoldDB" id="A0A0J7KE59"/>
<name>A0A0J7KE59_LASNI</name>
<keyword evidence="2" id="KW-1185">Reference proteome</keyword>
<comment type="caution">
    <text evidence="1">The sequence shown here is derived from an EMBL/GenBank/DDBJ whole genome shotgun (WGS) entry which is preliminary data.</text>
</comment>
<dbReference type="Proteomes" id="UP000036403">
    <property type="component" value="Unassembled WGS sequence"/>
</dbReference>
<dbReference type="PaxDb" id="67767-A0A0J7KE59"/>